<accession>A0A8T0WY49</accession>
<dbReference type="EMBL" id="CM029038">
    <property type="protein sequence ID" value="KAG2650556.1"/>
    <property type="molecule type" value="Genomic_DNA"/>
</dbReference>
<dbReference type="AlphaFoldDB" id="A0A8T0WY49"/>
<dbReference type="Proteomes" id="UP000823388">
    <property type="component" value="Chromosome 1N"/>
</dbReference>
<sequence length="73" mass="8307">MEALPVHQLGVYVRRKADRLTENHGFGLAGSEGQACVSEHCICWRHCCSSYKYSLDVIMLCVIVRVGFYDRNN</sequence>
<reference evidence="1" key="1">
    <citation type="submission" date="2020-05" db="EMBL/GenBank/DDBJ databases">
        <title>WGS assembly of Panicum virgatum.</title>
        <authorList>
            <person name="Lovell J.T."/>
            <person name="Jenkins J."/>
            <person name="Shu S."/>
            <person name="Juenger T.E."/>
            <person name="Schmutz J."/>
        </authorList>
    </citation>
    <scope>NUCLEOTIDE SEQUENCE</scope>
    <source>
        <strain evidence="1">AP13</strain>
    </source>
</reference>
<comment type="caution">
    <text evidence="1">The sequence shown here is derived from an EMBL/GenBank/DDBJ whole genome shotgun (WGS) entry which is preliminary data.</text>
</comment>
<name>A0A8T0WY49_PANVG</name>
<gene>
    <name evidence="1" type="ORF">PVAP13_1NG177519</name>
</gene>
<evidence type="ECO:0000313" key="1">
    <source>
        <dbReference type="EMBL" id="KAG2650556.1"/>
    </source>
</evidence>
<protein>
    <submittedName>
        <fullName evidence="1">Uncharacterized protein</fullName>
    </submittedName>
</protein>
<organism evidence="1 2">
    <name type="scientific">Panicum virgatum</name>
    <name type="common">Blackwell switchgrass</name>
    <dbReference type="NCBI Taxonomy" id="38727"/>
    <lineage>
        <taxon>Eukaryota</taxon>
        <taxon>Viridiplantae</taxon>
        <taxon>Streptophyta</taxon>
        <taxon>Embryophyta</taxon>
        <taxon>Tracheophyta</taxon>
        <taxon>Spermatophyta</taxon>
        <taxon>Magnoliopsida</taxon>
        <taxon>Liliopsida</taxon>
        <taxon>Poales</taxon>
        <taxon>Poaceae</taxon>
        <taxon>PACMAD clade</taxon>
        <taxon>Panicoideae</taxon>
        <taxon>Panicodae</taxon>
        <taxon>Paniceae</taxon>
        <taxon>Panicinae</taxon>
        <taxon>Panicum</taxon>
        <taxon>Panicum sect. Hiantes</taxon>
    </lineage>
</organism>
<proteinExistence type="predicted"/>
<keyword evidence="2" id="KW-1185">Reference proteome</keyword>
<evidence type="ECO:0000313" key="2">
    <source>
        <dbReference type="Proteomes" id="UP000823388"/>
    </source>
</evidence>